<proteinExistence type="predicted"/>
<sequence>MASFLKWLKTFMFGSVKEEMIQKIQQTDLSSDVKQDLTISIMRDQPEKFMDKLADVPPNIKDEFMTTMMRASQLYVRSGVLGPTGGMVPQIEIPQVVVNLMNCTQPKSDVDIAKDVYQWKQSFQQALDEIPAAHETYVVRWQQKEHERCVEAQNEAIYISRLIPSEQFVPMDSQLTDEEREKLSHFVNRRDQILQNWNYQKQEHKRCLEAQKNPDEQIIHTGKLIPSGQFKPISAVIPHKVLDILPPLETEEGYLKRLIERYNFRLFREAQRFQCQEHERCLKDRKNPEEQVIHTGKLIPSGQFKPIHTSISHKTLIIPPVTVPTASFVKRLVERYKLRRFIETQRSRIRAQQQFLKDEHQRCLDAQKDPTAQVIHTGKLIPSGQFKPVESEIIYTHFFRPSDPPRDWKRAYGRVMSQFKLKCFIQERRQEIFMISQVLEAQEAYAEVLKELKFRQIDLDLQHNLSIWNEMIHPVQGSRAHQCVPFDNFNLYSPSTPTPGSTSTSVSTKTVKCVTKREKIHKRHHQRFRSPRQFISNKNLNKNILNWDRKWNQHY</sequence>
<name>A0A6C0BMW5_9ZZZZ</name>
<protein>
    <submittedName>
        <fullName evidence="1">Uncharacterized protein</fullName>
    </submittedName>
</protein>
<organism evidence="1">
    <name type="scientific">viral metagenome</name>
    <dbReference type="NCBI Taxonomy" id="1070528"/>
    <lineage>
        <taxon>unclassified sequences</taxon>
        <taxon>metagenomes</taxon>
        <taxon>organismal metagenomes</taxon>
    </lineage>
</organism>
<accession>A0A6C0BMW5</accession>
<dbReference type="EMBL" id="MN739183">
    <property type="protein sequence ID" value="QHS92633.1"/>
    <property type="molecule type" value="Genomic_DNA"/>
</dbReference>
<reference evidence="1" key="1">
    <citation type="journal article" date="2020" name="Nature">
        <title>Giant virus diversity and host interactions through global metagenomics.</title>
        <authorList>
            <person name="Schulz F."/>
            <person name="Roux S."/>
            <person name="Paez-Espino D."/>
            <person name="Jungbluth S."/>
            <person name="Walsh D.A."/>
            <person name="Denef V.J."/>
            <person name="McMahon K.D."/>
            <person name="Konstantinidis K.T."/>
            <person name="Eloe-Fadrosh E.A."/>
            <person name="Kyrpides N.C."/>
            <person name="Woyke T."/>
        </authorList>
    </citation>
    <scope>NUCLEOTIDE SEQUENCE</scope>
    <source>
        <strain evidence="1">GVMAG-M-3300014204-73</strain>
    </source>
</reference>
<dbReference type="AlphaFoldDB" id="A0A6C0BMW5"/>
<evidence type="ECO:0000313" key="1">
    <source>
        <dbReference type="EMBL" id="QHS92633.1"/>
    </source>
</evidence>